<sequence>VLKNISNLTYVDFYWNIRISSQFLNVLTHESSYKQVICLLAYWNITILDLYNNKKIPN</sequence>
<dbReference type="AlphaFoldDB" id="A0A0K2UR57"/>
<feature type="non-terminal residue" evidence="1">
    <location>
        <position position="1"/>
    </location>
</feature>
<organism evidence="1">
    <name type="scientific">Lepeophtheirus salmonis</name>
    <name type="common">Salmon louse</name>
    <name type="synonym">Caligus salmonis</name>
    <dbReference type="NCBI Taxonomy" id="72036"/>
    <lineage>
        <taxon>Eukaryota</taxon>
        <taxon>Metazoa</taxon>
        <taxon>Ecdysozoa</taxon>
        <taxon>Arthropoda</taxon>
        <taxon>Crustacea</taxon>
        <taxon>Multicrustacea</taxon>
        <taxon>Hexanauplia</taxon>
        <taxon>Copepoda</taxon>
        <taxon>Siphonostomatoida</taxon>
        <taxon>Caligidae</taxon>
        <taxon>Lepeophtheirus</taxon>
    </lineage>
</organism>
<reference evidence="1" key="1">
    <citation type="submission" date="2014-05" db="EMBL/GenBank/DDBJ databases">
        <authorList>
            <person name="Chronopoulou M."/>
        </authorList>
    </citation>
    <scope>NUCLEOTIDE SEQUENCE</scope>
    <source>
        <tissue evidence="1">Whole organism</tissue>
    </source>
</reference>
<evidence type="ECO:0000313" key="1">
    <source>
        <dbReference type="EMBL" id="CDW40749.1"/>
    </source>
</evidence>
<feature type="non-terminal residue" evidence="1">
    <location>
        <position position="58"/>
    </location>
</feature>
<dbReference type="EMBL" id="HACA01023388">
    <property type="protein sequence ID" value="CDW40749.1"/>
    <property type="molecule type" value="Transcribed_RNA"/>
</dbReference>
<name>A0A0K2UR57_LEPSM</name>
<protein>
    <submittedName>
        <fullName evidence="1">Uncharacterized protein</fullName>
    </submittedName>
</protein>
<accession>A0A0K2UR57</accession>
<proteinExistence type="predicted"/>